<feature type="region of interest" description="Disordered" evidence="1">
    <location>
        <begin position="1"/>
        <end position="26"/>
    </location>
</feature>
<evidence type="ECO:0000256" key="1">
    <source>
        <dbReference type="SAM" id="MobiDB-lite"/>
    </source>
</evidence>
<feature type="compositionally biased region" description="Basic residues" evidence="1">
    <location>
        <begin position="16"/>
        <end position="26"/>
    </location>
</feature>
<feature type="non-terminal residue" evidence="2">
    <location>
        <position position="1"/>
    </location>
</feature>
<dbReference type="AlphaFoldDB" id="A0A6S6UCT2"/>
<name>A0A6S6UCT2_9BACT</name>
<sequence>YQPNCIYQKNINNKGTARHAKTDRRN</sequence>
<gene>
    <name evidence="2" type="ORF">HELGO_WM25145</name>
</gene>
<evidence type="ECO:0000313" key="2">
    <source>
        <dbReference type="EMBL" id="CAA6829608.1"/>
    </source>
</evidence>
<dbReference type="EMBL" id="CACVAQ010000505">
    <property type="protein sequence ID" value="CAA6829608.1"/>
    <property type="molecule type" value="Genomic_DNA"/>
</dbReference>
<feature type="compositionally biased region" description="Polar residues" evidence="1">
    <location>
        <begin position="1"/>
        <end position="15"/>
    </location>
</feature>
<proteinExistence type="predicted"/>
<accession>A0A6S6UCT2</accession>
<reference evidence="2" key="1">
    <citation type="submission" date="2020-01" db="EMBL/GenBank/DDBJ databases">
        <authorList>
            <person name="Meier V. D."/>
            <person name="Meier V D."/>
        </authorList>
    </citation>
    <scope>NUCLEOTIDE SEQUENCE</scope>
    <source>
        <strain evidence="2">HLG_WM_MAG_10</strain>
    </source>
</reference>
<organism evidence="2">
    <name type="scientific">uncultured Aureispira sp</name>
    <dbReference type="NCBI Taxonomy" id="1331704"/>
    <lineage>
        <taxon>Bacteria</taxon>
        <taxon>Pseudomonadati</taxon>
        <taxon>Bacteroidota</taxon>
        <taxon>Saprospiria</taxon>
        <taxon>Saprospirales</taxon>
        <taxon>Saprospiraceae</taxon>
        <taxon>Aureispira</taxon>
        <taxon>environmental samples</taxon>
    </lineage>
</organism>
<protein>
    <submittedName>
        <fullName evidence="2">Uncharacterized protein</fullName>
    </submittedName>
</protein>